<gene>
    <name evidence="1" type="ORF">SDC9_208071</name>
</gene>
<organism evidence="1">
    <name type="scientific">bioreactor metagenome</name>
    <dbReference type="NCBI Taxonomy" id="1076179"/>
    <lineage>
        <taxon>unclassified sequences</taxon>
        <taxon>metagenomes</taxon>
        <taxon>ecological metagenomes</taxon>
    </lineage>
</organism>
<protein>
    <submittedName>
        <fullName evidence="1">Uncharacterized protein</fullName>
    </submittedName>
</protein>
<dbReference type="EMBL" id="VSSQ01135476">
    <property type="protein sequence ID" value="MPN60343.1"/>
    <property type="molecule type" value="Genomic_DNA"/>
</dbReference>
<dbReference type="AlphaFoldDB" id="A0A645JL35"/>
<comment type="caution">
    <text evidence="1">The sequence shown here is derived from an EMBL/GenBank/DDBJ whole genome shotgun (WGS) entry which is preliminary data.</text>
</comment>
<name>A0A645JL35_9ZZZZ</name>
<sequence>MNESLERISEKLCFSLESSVPSDVLYAEPTLGGYLCVSQNRNQRESRVNLEALFNATMQHKTAIHNLFKNA</sequence>
<reference evidence="1" key="1">
    <citation type="submission" date="2019-08" db="EMBL/GenBank/DDBJ databases">
        <authorList>
            <person name="Kucharzyk K."/>
            <person name="Murdoch R.W."/>
            <person name="Higgins S."/>
            <person name="Loffler F."/>
        </authorList>
    </citation>
    <scope>NUCLEOTIDE SEQUENCE</scope>
</reference>
<evidence type="ECO:0000313" key="1">
    <source>
        <dbReference type="EMBL" id="MPN60343.1"/>
    </source>
</evidence>
<proteinExistence type="predicted"/>
<accession>A0A645JL35</accession>